<dbReference type="Proteomes" id="UP000000376">
    <property type="component" value="Chromosome"/>
</dbReference>
<sequence>MSNETTITIRGFAGGQPTVFTNSVDSESGEVTTHRTAVLRVGVTPRYYVKSQGEFRDGPTSWYAVRTYGSLAANVASCVGKGTPVLVRGRLSVREYQDKQGISRSENVIIADSLGIDLSTGTAAFTKVSNVPLPRVPGEPTIYQGPVDDDVERQFATGVDDELTAMDHEPGEESDDPAGVLDAVMA</sequence>
<name>D7BMQ5_ARCHD</name>
<dbReference type="Gene3D" id="2.40.50.140">
    <property type="entry name" value="Nucleic acid-binding proteins"/>
    <property type="match status" value="1"/>
</dbReference>
<dbReference type="PROSITE" id="PS50935">
    <property type="entry name" value="SSB"/>
    <property type="match status" value="1"/>
</dbReference>
<organism evidence="4 5">
    <name type="scientific">Arcanobacterium haemolyticum (strain ATCC 9345 / DSM 20595 / CCM 5947 / CCUG 17215 / LMG 16163 / NBRC 15585 / NCTC 8452 / 11018)</name>
    <dbReference type="NCBI Taxonomy" id="644284"/>
    <lineage>
        <taxon>Bacteria</taxon>
        <taxon>Bacillati</taxon>
        <taxon>Actinomycetota</taxon>
        <taxon>Actinomycetes</taxon>
        <taxon>Actinomycetales</taxon>
        <taxon>Actinomycetaceae</taxon>
        <taxon>Arcanobacterium</taxon>
    </lineage>
</organism>
<dbReference type="SUPFAM" id="SSF50249">
    <property type="entry name" value="Nucleic acid-binding proteins"/>
    <property type="match status" value="1"/>
</dbReference>
<dbReference type="HOGENOM" id="CLU_078758_1_3_11"/>
<dbReference type="InterPro" id="IPR000424">
    <property type="entry name" value="Primosome_PriB/ssb"/>
</dbReference>
<dbReference type="Pfam" id="PF00436">
    <property type="entry name" value="SSB"/>
    <property type="match status" value="1"/>
</dbReference>
<evidence type="ECO:0000313" key="5">
    <source>
        <dbReference type="Proteomes" id="UP000000376"/>
    </source>
</evidence>
<evidence type="ECO:0000313" key="4">
    <source>
        <dbReference type="EMBL" id="ADH92204.1"/>
    </source>
</evidence>
<dbReference type="eggNOG" id="COG0629">
    <property type="taxonomic scope" value="Bacteria"/>
</dbReference>
<dbReference type="RefSeq" id="WP_013169702.1">
    <property type="nucleotide sequence ID" value="NC_014218.1"/>
</dbReference>
<evidence type="ECO:0000256" key="1">
    <source>
        <dbReference type="ARBA" id="ARBA00023125"/>
    </source>
</evidence>
<keyword evidence="5" id="KW-1185">Reference proteome</keyword>
<feature type="region of interest" description="Disordered" evidence="3">
    <location>
        <begin position="164"/>
        <end position="186"/>
    </location>
</feature>
<dbReference type="EMBL" id="CP002045">
    <property type="protein sequence ID" value="ADH92204.1"/>
    <property type="molecule type" value="Genomic_DNA"/>
</dbReference>
<dbReference type="CDD" id="cd04496">
    <property type="entry name" value="SSB_OBF"/>
    <property type="match status" value="1"/>
</dbReference>
<evidence type="ECO:0000256" key="2">
    <source>
        <dbReference type="PROSITE-ProRule" id="PRU00252"/>
    </source>
</evidence>
<keyword evidence="1 2" id="KW-0238">DNA-binding</keyword>
<reference evidence="4 5" key="1">
    <citation type="journal article" date="2010" name="Stand. Genomic Sci.">
        <title>Complete genome sequence of Arcanobacterium haemolyticum type strain (11018).</title>
        <authorList>
            <person name="Yasawong M."/>
            <person name="Teshima H."/>
            <person name="Lapidus A."/>
            <person name="Nolan M."/>
            <person name="Lucas S."/>
            <person name="Glavina Del Rio T."/>
            <person name="Tice H."/>
            <person name="Cheng J."/>
            <person name="Bruce D."/>
            <person name="Detter C."/>
            <person name="Tapia R."/>
            <person name="Han C."/>
            <person name="Goodwin L."/>
            <person name="Pitluck S."/>
            <person name="Liolios K."/>
            <person name="Ivanova N."/>
            <person name="Mavromatis K."/>
            <person name="Mikhailova N."/>
            <person name="Pati A."/>
            <person name="Chen A."/>
            <person name="Palaniappan K."/>
            <person name="Land M."/>
            <person name="Hauser L."/>
            <person name="Chang Y."/>
            <person name="Jeffries C."/>
            <person name="Rohde M."/>
            <person name="Sikorski J."/>
            <person name="Pukall R."/>
            <person name="Goker M."/>
            <person name="Woyke T."/>
            <person name="Bristow J."/>
            <person name="Eisen J."/>
            <person name="Markowitz V."/>
            <person name="Hugenholtz P."/>
            <person name="Kyrpides N."/>
            <person name="Klenk H."/>
        </authorList>
    </citation>
    <scope>NUCLEOTIDE SEQUENCE [LARGE SCALE GENOMIC DNA]</scope>
    <source>
        <strain evidence="5">ATCC 9345 / DSM 20595 / CCUG 17215 / LMG 16163 / NBRC 15585 / NCTC 8452 / 11018</strain>
    </source>
</reference>
<dbReference type="AlphaFoldDB" id="D7BMQ5"/>
<proteinExistence type="predicted"/>
<dbReference type="STRING" id="644284.Arch_0451"/>
<accession>D7BMQ5</accession>
<dbReference type="GO" id="GO:0003697">
    <property type="term" value="F:single-stranded DNA binding"/>
    <property type="evidence" value="ECO:0007669"/>
    <property type="project" value="InterPro"/>
</dbReference>
<dbReference type="OrthoDB" id="4427276at2"/>
<dbReference type="KEGG" id="ahe:Arch_0451"/>
<dbReference type="InterPro" id="IPR012340">
    <property type="entry name" value="NA-bd_OB-fold"/>
</dbReference>
<gene>
    <name evidence="4" type="ordered locus">Arch_0451</name>
</gene>
<protein>
    <submittedName>
        <fullName evidence="4">Single-strand binding protein</fullName>
    </submittedName>
</protein>
<evidence type="ECO:0000256" key="3">
    <source>
        <dbReference type="SAM" id="MobiDB-lite"/>
    </source>
</evidence>